<evidence type="ECO:0000313" key="3">
    <source>
        <dbReference type="Proteomes" id="UP000467841"/>
    </source>
</evidence>
<name>A0A6D2HV51_9BRAS</name>
<dbReference type="Proteomes" id="UP000467841">
    <property type="component" value="Unassembled WGS sequence"/>
</dbReference>
<comment type="caution">
    <text evidence="2">The sequence shown here is derived from an EMBL/GenBank/DDBJ whole genome shotgun (WGS) entry which is preliminary data.</text>
</comment>
<evidence type="ECO:0000313" key="2">
    <source>
        <dbReference type="EMBL" id="CAA7017101.1"/>
    </source>
</evidence>
<dbReference type="SUPFAM" id="SSF50965">
    <property type="entry name" value="Galactose oxidase, central domain"/>
    <property type="match status" value="1"/>
</dbReference>
<dbReference type="InterPro" id="IPR013187">
    <property type="entry name" value="F-box-assoc_dom_typ3"/>
</dbReference>
<dbReference type="OrthoDB" id="687122at2759"/>
<dbReference type="InterPro" id="IPR011043">
    <property type="entry name" value="Gal_Oxase/kelch_b-propeller"/>
</dbReference>
<sequence length="415" mass="47737">MKNLRQNVSETEDLLAVNQRNTRSKTSTDGGEYSEPIPVDLIIEIFLRLPLKSIARCRCVSKHWASILRLPYFTDLFLTRSCARPRLLFSCLNDDGHMLFFSLPEPQNLGNKSKTKRKRSSPLTATYLMKIPYAILDERRISCIRGLVFFIDERNVNGKMHHQVSVICNPSTGQTLTLPKVKSRRRIGVRSYFGYDPIDKQYKVLAMTWKVNRSYWVVSEEHQVLTLGTNKPSWKRIECCIPHSPRYGYHNICINGVLYYRAFNTSSRDYIIVCFDVKSEKFSFVKDTYAFTTSSGCVPLINYKGKLGSILFGGSNYISGSIKLRVLEDAEKHEWSEHIFVLPTSWQNIFQDTCLHVVKVTQTNEIVFARSSSDVLYYNTETNTIRKVAIHGMEEAFKDGIVYAFGDHVEDVKLL</sequence>
<feature type="domain" description="F-box" evidence="1">
    <location>
        <begin position="37"/>
        <end position="77"/>
    </location>
</feature>
<dbReference type="CDD" id="cd22157">
    <property type="entry name" value="F-box_AtFBW1-like"/>
    <property type="match status" value="1"/>
</dbReference>
<dbReference type="InterPro" id="IPR001810">
    <property type="entry name" value="F-box_dom"/>
</dbReference>
<dbReference type="Gene3D" id="1.20.1280.50">
    <property type="match status" value="1"/>
</dbReference>
<dbReference type="PANTHER" id="PTHR31111:SF125">
    <property type="entry name" value="F-BOX PROTEIN CPR30-LIKE"/>
    <property type="match status" value="1"/>
</dbReference>
<dbReference type="Pfam" id="PF08268">
    <property type="entry name" value="FBA_3"/>
    <property type="match status" value="1"/>
</dbReference>
<dbReference type="EMBL" id="CACVBM020000288">
    <property type="protein sequence ID" value="CAA7017101.1"/>
    <property type="molecule type" value="Genomic_DNA"/>
</dbReference>
<accession>A0A6D2HV51</accession>
<dbReference type="SUPFAM" id="SSF81383">
    <property type="entry name" value="F-box domain"/>
    <property type="match status" value="1"/>
</dbReference>
<organism evidence="2 3">
    <name type="scientific">Microthlaspi erraticum</name>
    <dbReference type="NCBI Taxonomy" id="1685480"/>
    <lineage>
        <taxon>Eukaryota</taxon>
        <taxon>Viridiplantae</taxon>
        <taxon>Streptophyta</taxon>
        <taxon>Embryophyta</taxon>
        <taxon>Tracheophyta</taxon>
        <taxon>Spermatophyta</taxon>
        <taxon>Magnoliopsida</taxon>
        <taxon>eudicotyledons</taxon>
        <taxon>Gunneridae</taxon>
        <taxon>Pentapetalae</taxon>
        <taxon>rosids</taxon>
        <taxon>malvids</taxon>
        <taxon>Brassicales</taxon>
        <taxon>Brassicaceae</taxon>
        <taxon>Coluteocarpeae</taxon>
        <taxon>Microthlaspi</taxon>
    </lineage>
</organism>
<dbReference type="SMART" id="SM00256">
    <property type="entry name" value="FBOX"/>
    <property type="match status" value="1"/>
</dbReference>
<protein>
    <recommendedName>
        <fullName evidence="1">F-box domain-containing protein</fullName>
    </recommendedName>
</protein>
<dbReference type="InterPro" id="IPR017451">
    <property type="entry name" value="F-box-assoc_interact_dom"/>
</dbReference>
<dbReference type="Pfam" id="PF00646">
    <property type="entry name" value="F-box"/>
    <property type="match status" value="1"/>
</dbReference>
<reference evidence="2" key="1">
    <citation type="submission" date="2020-01" db="EMBL/GenBank/DDBJ databases">
        <authorList>
            <person name="Mishra B."/>
        </authorList>
    </citation>
    <scope>NUCLEOTIDE SEQUENCE [LARGE SCALE GENOMIC DNA]</scope>
</reference>
<dbReference type="PANTHER" id="PTHR31111">
    <property type="entry name" value="BNAA05G37150D PROTEIN-RELATED"/>
    <property type="match status" value="1"/>
</dbReference>
<dbReference type="AlphaFoldDB" id="A0A6D2HV51"/>
<dbReference type="InterPro" id="IPR036047">
    <property type="entry name" value="F-box-like_dom_sf"/>
</dbReference>
<keyword evidence="3" id="KW-1185">Reference proteome</keyword>
<gene>
    <name evidence="2" type="ORF">MERR_LOCUS4336</name>
</gene>
<evidence type="ECO:0000259" key="1">
    <source>
        <dbReference type="SMART" id="SM00256"/>
    </source>
</evidence>
<proteinExistence type="predicted"/>
<dbReference type="NCBIfam" id="TIGR01640">
    <property type="entry name" value="F_box_assoc_1"/>
    <property type="match status" value="1"/>
</dbReference>